<evidence type="ECO:0000256" key="5">
    <source>
        <dbReference type="ARBA" id="ARBA00031449"/>
    </source>
</evidence>
<gene>
    <name evidence="7" type="ORF">CWE08_04355</name>
</gene>
<dbReference type="InterPro" id="IPR007115">
    <property type="entry name" value="6-PTP_synth/QueD"/>
</dbReference>
<comment type="similarity">
    <text evidence="2">Belongs to the PTPS family. QueD subfamily.</text>
</comment>
<dbReference type="Proteomes" id="UP000288395">
    <property type="component" value="Unassembled WGS sequence"/>
</dbReference>
<dbReference type="OrthoDB" id="5820615at2"/>
<evidence type="ECO:0000256" key="4">
    <source>
        <dbReference type="ARBA" id="ARBA00018141"/>
    </source>
</evidence>
<evidence type="ECO:0000256" key="6">
    <source>
        <dbReference type="ARBA" id="ARBA00048807"/>
    </source>
</evidence>
<accession>A0A432W0A5</accession>
<name>A0A432W0A5_9GAMM</name>
<evidence type="ECO:0000256" key="1">
    <source>
        <dbReference type="ARBA" id="ARBA00005061"/>
    </source>
</evidence>
<sequence>MQLFVNDLTVIDFSYLCPERGIVGESWIVDIILDGSLNDQSMVLDFGRVKKQVKAIIDQSVDHKLLIPTEHAYTQVTRETEGTHYWVDFLRPGKTVHLYCPADAYAFIDSDVITQESTIDYLQAVIKRELPANVEGLQLTLRAEEINGFYYHYTHGLKKHDGNCQRIAHGHRSALKIFIDGMRSTAWEQRWSRRWEDIYVGTAEDISNAESMKLSSSAQAHAGEGHIFYSYMAEQGLFELILPKNENEVMPTDTTVERIADYIAREIAIEVANERKVLTANTSTANTAASELSAQSLKIKVIAFEGVGKGAIGYA</sequence>
<dbReference type="EMBL" id="PIPJ01000002">
    <property type="protein sequence ID" value="RUO22418.1"/>
    <property type="molecule type" value="Genomic_DNA"/>
</dbReference>
<dbReference type="GO" id="GO:0070497">
    <property type="term" value="F:6-carboxytetrahydropterin synthase activity"/>
    <property type="evidence" value="ECO:0007669"/>
    <property type="project" value="UniProtKB-EC"/>
</dbReference>
<dbReference type="Pfam" id="PF01242">
    <property type="entry name" value="PTPS"/>
    <property type="match status" value="1"/>
</dbReference>
<comment type="caution">
    <text evidence="7">The sequence shown here is derived from an EMBL/GenBank/DDBJ whole genome shotgun (WGS) entry which is preliminary data.</text>
</comment>
<reference evidence="8" key="1">
    <citation type="journal article" date="2018" name="Front. Microbiol.">
        <title>Genome-Based Analysis Reveals the Taxonomy and Diversity of the Family Idiomarinaceae.</title>
        <authorList>
            <person name="Liu Y."/>
            <person name="Lai Q."/>
            <person name="Shao Z."/>
        </authorList>
    </citation>
    <scope>NUCLEOTIDE SEQUENCE [LARGE SCALE GENOMIC DNA]</scope>
    <source>
        <strain evidence="8">GBPy7</strain>
    </source>
</reference>
<proteinExistence type="inferred from homology"/>
<keyword evidence="8" id="KW-1185">Reference proteome</keyword>
<evidence type="ECO:0000256" key="3">
    <source>
        <dbReference type="ARBA" id="ARBA00012982"/>
    </source>
</evidence>
<dbReference type="RefSeq" id="WP_126765956.1">
    <property type="nucleotide sequence ID" value="NZ_PIPJ01000002.1"/>
</dbReference>
<dbReference type="InterPro" id="IPR038418">
    <property type="entry name" value="6-PTP_synth/QueD_sf"/>
</dbReference>
<comment type="catalytic activity">
    <reaction evidence="6">
        <text>7,8-dihydroneopterin 3'-triphosphate + H2O = 6-carboxy-5,6,7,8-tetrahydropterin + triphosphate + acetaldehyde + 2 H(+)</text>
        <dbReference type="Rhea" id="RHEA:27966"/>
        <dbReference type="ChEBI" id="CHEBI:15343"/>
        <dbReference type="ChEBI" id="CHEBI:15377"/>
        <dbReference type="ChEBI" id="CHEBI:15378"/>
        <dbReference type="ChEBI" id="CHEBI:18036"/>
        <dbReference type="ChEBI" id="CHEBI:58462"/>
        <dbReference type="ChEBI" id="CHEBI:61032"/>
        <dbReference type="EC" id="4.1.2.50"/>
    </reaction>
</comment>
<dbReference type="EC" id="4.1.2.50" evidence="3"/>
<dbReference type="UniPathway" id="UPA00391"/>
<dbReference type="Gene3D" id="3.30.479.10">
    <property type="entry name" value="6-pyruvoyl tetrahydropterin synthase/QueD"/>
    <property type="match status" value="2"/>
</dbReference>
<evidence type="ECO:0000256" key="2">
    <source>
        <dbReference type="ARBA" id="ARBA00008900"/>
    </source>
</evidence>
<comment type="pathway">
    <text evidence="1">Purine metabolism; 7-cyano-7-deazaguanine biosynthesis.</text>
</comment>
<protein>
    <recommendedName>
        <fullName evidence="4">6-carboxy-5,6,7,8-tetrahydropterin synthase</fullName>
        <ecNumber evidence="3">4.1.2.50</ecNumber>
    </recommendedName>
    <alternativeName>
        <fullName evidence="5">Queuosine biosynthesis protein QueD</fullName>
    </alternativeName>
</protein>
<dbReference type="SUPFAM" id="SSF55620">
    <property type="entry name" value="Tetrahydrobiopterin biosynthesis enzymes-like"/>
    <property type="match status" value="2"/>
</dbReference>
<dbReference type="AlphaFoldDB" id="A0A432W0A5"/>
<organism evidence="7 8">
    <name type="scientific">Aliidiomarina iranensis</name>
    <dbReference type="NCBI Taxonomy" id="1434071"/>
    <lineage>
        <taxon>Bacteria</taxon>
        <taxon>Pseudomonadati</taxon>
        <taxon>Pseudomonadota</taxon>
        <taxon>Gammaproteobacteria</taxon>
        <taxon>Alteromonadales</taxon>
        <taxon>Idiomarinaceae</taxon>
        <taxon>Aliidiomarina</taxon>
    </lineage>
</organism>
<evidence type="ECO:0000313" key="7">
    <source>
        <dbReference type="EMBL" id="RUO22418.1"/>
    </source>
</evidence>
<evidence type="ECO:0000313" key="8">
    <source>
        <dbReference type="Proteomes" id="UP000288395"/>
    </source>
</evidence>